<dbReference type="HAMAP" id="MF_00386">
    <property type="entry name" value="UPF0161_YidD"/>
    <property type="match status" value="1"/>
</dbReference>
<dbReference type="SMART" id="SM01234">
    <property type="entry name" value="Haemolytic"/>
    <property type="match status" value="1"/>
</dbReference>
<dbReference type="NCBIfam" id="TIGR00278">
    <property type="entry name" value="membrane protein insertion efficiency factor YidD"/>
    <property type="match status" value="1"/>
</dbReference>
<dbReference type="AlphaFoldDB" id="A0A0G1KAI9"/>
<dbReference type="PANTHER" id="PTHR33383">
    <property type="entry name" value="MEMBRANE PROTEIN INSERTION EFFICIENCY FACTOR-RELATED"/>
    <property type="match status" value="1"/>
</dbReference>
<keyword evidence="1" id="KW-1003">Cell membrane</keyword>
<gene>
    <name evidence="2" type="ORF">VE96_C0001G0012</name>
</gene>
<dbReference type="InterPro" id="IPR002696">
    <property type="entry name" value="Membr_insert_effic_factor_YidD"/>
</dbReference>
<sequence length="81" mass="9322">MQSLLAQLALKLVKLYQNSLSLDHGWLRQAYPYGYCRFYPSCSEYAYESIQKHGLIKGGWSAAKRLFRCHPYHPGGVDLVK</sequence>
<organism evidence="2 3">
    <name type="scientific">candidate division Kazan bacterium GW2011_GWA1_44_22</name>
    <dbReference type="NCBI Taxonomy" id="1620410"/>
    <lineage>
        <taxon>Bacteria</taxon>
        <taxon>Bacteria division Kazan-3B-28</taxon>
    </lineage>
</organism>
<dbReference type="GO" id="GO:0005886">
    <property type="term" value="C:plasma membrane"/>
    <property type="evidence" value="ECO:0007669"/>
    <property type="project" value="UniProtKB-SubCell"/>
</dbReference>
<protein>
    <recommendedName>
        <fullName evidence="1">Putative membrane protein insertion efficiency factor</fullName>
    </recommendedName>
</protein>
<comment type="caution">
    <text evidence="2">The sequence shown here is derived from an EMBL/GenBank/DDBJ whole genome shotgun (WGS) entry which is preliminary data.</text>
</comment>
<comment type="function">
    <text evidence="1">Could be involved in insertion of integral membrane proteins into the membrane.</text>
</comment>
<dbReference type="Proteomes" id="UP000034752">
    <property type="component" value="Unassembled WGS sequence"/>
</dbReference>
<dbReference type="Pfam" id="PF01809">
    <property type="entry name" value="YidD"/>
    <property type="match status" value="1"/>
</dbReference>
<evidence type="ECO:0000313" key="3">
    <source>
        <dbReference type="Proteomes" id="UP000034752"/>
    </source>
</evidence>
<accession>A0A0G1KAI9</accession>
<dbReference type="PATRIC" id="fig|1620410.3.peg.12"/>
<proteinExistence type="inferred from homology"/>
<evidence type="ECO:0000313" key="2">
    <source>
        <dbReference type="EMBL" id="KKT53257.1"/>
    </source>
</evidence>
<name>A0A0G1KAI9_UNCK3</name>
<dbReference type="EMBL" id="LCIJ01000001">
    <property type="protein sequence ID" value="KKT53257.1"/>
    <property type="molecule type" value="Genomic_DNA"/>
</dbReference>
<keyword evidence="1" id="KW-0472">Membrane</keyword>
<comment type="similarity">
    <text evidence="1">Belongs to the UPF0161 family.</text>
</comment>
<reference evidence="2 3" key="1">
    <citation type="journal article" date="2015" name="Nature">
        <title>rRNA introns, odd ribosomes, and small enigmatic genomes across a large radiation of phyla.</title>
        <authorList>
            <person name="Brown C.T."/>
            <person name="Hug L.A."/>
            <person name="Thomas B.C."/>
            <person name="Sharon I."/>
            <person name="Castelle C.J."/>
            <person name="Singh A."/>
            <person name="Wilkins M.J."/>
            <person name="Williams K.H."/>
            <person name="Banfield J.F."/>
        </authorList>
    </citation>
    <scope>NUCLEOTIDE SEQUENCE [LARGE SCALE GENOMIC DNA]</scope>
</reference>
<evidence type="ECO:0000256" key="1">
    <source>
        <dbReference type="HAMAP-Rule" id="MF_00386"/>
    </source>
</evidence>
<dbReference type="PANTHER" id="PTHR33383:SF1">
    <property type="entry name" value="MEMBRANE PROTEIN INSERTION EFFICIENCY FACTOR-RELATED"/>
    <property type="match status" value="1"/>
</dbReference>
<comment type="subcellular location">
    <subcellularLocation>
        <location evidence="1">Cell membrane</location>
        <topology evidence="1">Peripheral membrane protein</topology>
        <orientation evidence="1">Cytoplasmic side</orientation>
    </subcellularLocation>
</comment>